<gene>
    <name evidence="8" type="ORF">Asi02nite_69510</name>
</gene>
<dbReference type="InterPro" id="IPR013249">
    <property type="entry name" value="RNA_pol_sigma70_r4_t2"/>
</dbReference>
<keyword evidence="3" id="KW-0731">Sigma factor</keyword>
<dbReference type="SUPFAM" id="SSF88659">
    <property type="entry name" value="Sigma3 and sigma4 domains of RNA polymerase sigma factors"/>
    <property type="match status" value="1"/>
</dbReference>
<evidence type="ECO:0000256" key="3">
    <source>
        <dbReference type="ARBA" id="ARBA00023082"/>
    </source>
</evidence>
<dbReference type="Gene3D" id="1.10.10.10">
    <property type="entry name" value="Winged helix-like DNA-binding domain superfamily/Winged helix DNA-binding domain"/>
    <property type="match status" value="1"/>
</dbReference>
<evidence type="ECO:0000256" key="4">
    <source>
        <dbReference type="ARBA" id="ARBA00023125"/>
    </source>
</evidence>
<feature type="domain" description="RNA polymerase sigma-70 region 2" evidence="6">
    <location>
        <begin position="28"/>
        <end position="92"/>
    </location>
</feature>
<evidence type="ECO:0000256" key="1">
    <source>
        <dbReference type="ARBA" id="ARBA00010641"/>
    </source>
</evidence>
<feature type="domain" description="RNA polymerase sigma factor 70 region 4 type 2" evidence="7">
    <location>
        <begin position="116"/>
        <end position="168"/>
    </location>
</feature>
<evidence type="ECO:0000313" key="8">
    <source>
        <dbReference type="EMBL" id="GIF77433.1"/>
    </source>
</evidence>
<sequence length="179" mass="20237">MGGRRQLPVPLAADKPPAEPLAEFDDFYRSSYSRLTSQLHAYLGDRAEAEDVAQEAFVRTWQRWSVVSEYEDPVSWVRRVAWNLATSRLRRVSAAARILRRYASAQVEPALDPDHVALVAALRKLPDRHRRAIVLHYLAGMPVAEVAADIGVPRGTVLSWLHRGRAQLAVHLGSEERRR</sequence>
<dbReference type="InterPro" id="IPR007627">
    <property type="entry name" value="RNA_pol_sigma70_r2"/>
</dbReference>
<organism evidence="8 9">
    <name type="scientific">Asanoa siamensis</name>
    <dbReference type="NCBI Taxonomy" id="926357"/>
    <lineage>
        <taxon>Bacteria</taxon>
        <taxon>Bacillati</taxon>
        <taxon>Actinomycetota</taxon>
        <taxon>Actinomycetes</taxon>
        <taxon>Micromonosporales</taxon>
        <taxon>Micromonosporaceae</taxon>
        <taxon>Asanoa</taxon>
    </lineage>
</organism>
<dbReference type="CDD" id="cd06171">
    <property type="entry name" value="Sigma70_r4"/>
    <property type="match status" value="1"/>
</dbReference>
<dbReference type="InterPro" id="IPR036388">
    <property type="entry name" value="WH-like_DNA-bd_sf"/>
</dbReference>
<dbReference type="Proteomes" id="UP000604117">
    <property type="component" value="Unassembled WGS sequence"/>
</dbReference>
<dbReference type="PANTHER" id="PTHR43133">
    <property type="entry name" value="RNA POLYMERASE ECF-TYPE SIGMA FACTO"/>
    <property type="match status" value="1"/>
</dbReference>
<dbReference type="Pfam" id="PF08281">
    <property type="entry name" value="Sigma70_r4_2"/>
    <property type="match status" value="1"/>
</dbReference>
<dbReference type="RefSeq" id="WP_203718289.1">
    <property type="nucleotide sequence ID" value="NZ_BONE01000090.1"/>
</dbReference>
<comment type="caution">
    <text evidence="8">The sequence shown here is derived from an EMBL/GenBank/DDBJ whole genome shotgun (WGS) entry which is preliminary data.</text>
</comment>
<reference evidence="8 9" key="1">
    <citation type="submission" date="2021-01" db="EMBL/GenBank/DDBJ databases">
        <title>Whole genome shotgun sequence of Asanoa siamensis NBRC 107932.</title>
        <authorList>
            <person name="Komaki H."/>
            <person name="Tamura T."/>
        </authorList>
    </citation>
    <scope>NUCLEOTIDE SEQUENCE [LARGE SCALE GENOMIC DNA]</scope>
    <source>
        <strain evidence="8 9">NBRC 107932</strain>
    </source>
</reference>
<name>A0ABQ4D1N2_9ACTN</name>
<protein>
    <submittedName>
        <fullName evidence="8">RNA polymerase sigma24 factor</fullName>
    </submittedName>
</protein>
<dbReference type="InterPro" id="IPR014284">
    <property type="entry name" value="RNA_pol_sigma-70_dom"/>
</dbReference>
<keyword evidence="2" id="KW-0805">Transcription regulation</keyword>
<evidence type="ECO:0000313" key="9">
    <source>
        <dbReference type="Proteomes" id="UP000604117"/>
    </source>
</evidence>
<dbReference type="Gene3D" id="1.10.1740.10">
    <property type="match status" value="1"/>
</dbReference>
<evidence type="ECO:0000259" key="7">
    <source>
        <dbReference type="Pfam" id="PF08281"/>
    </source>
</evidence>
<dbReference type="NCBIfam" id="TIGR02937">
    <property type="entry name" value="sigma70-ECF"/>
    <property type="match status" value="1"/>
</dbReference>
<keyword evidence="5" id="KW-0804">Transcription</keyword>
<dbReference type="InterPro" id="IPR039425">
    <property type="entry name" value="RNA_pol_sigma-70-like"/>
</dbReference>
<dbReference type="SUPFAM" id="SSF88946">
    <property type="entry name" value="Sigma2 domain of RNA polymerase sigma factors"/>
    <property type="match status" value="1"/>
</dbReference>
<dbReference type="PANTHER" id="PTHR43133:SF50">
    <property type="entry name" value="ECF RNA POLYMERASE SIGMA FACTOR SIGM"/>
    <property type="match status" value="1"/>
</dbReference>
<dbReference type="Pfam" id="PF04542">
    <property type="entry name" value="Sigma70_r2"/>
    <property type="match status" value="1"/>
</dbReference>
<proteinExistence type="inferred from homology"/>
<keyword evidence="4" id="KW-0238">DNA-binding</keyword>
<evidence type="ECO:0000259" key="6">
    <source>
        <dbReference type="Pfam" id="PF04542"/>
    </source>
</evidence>
<keyword evidence="9" id="KW-1185">Reference proteome</keyword>
<dbReference type="InterPro" id="IPR013325">
    <property type="entry name" value="RNA_pol_sigma_r2"/>
</dbReference>
<dbReference type="EMBL" id="BONE01000090">
    <property type="protein sequence ID" value="GIF77433.1"/>
    <property type="molecule type" value="Genomic_DNA"/>
</dbReference>
<dbReference type="InterPro" id="IPR013324">
    <property type="entry name" value="RNA_pol_sigma_r3/r4-like"/>
</dbReference>
<accession>A0ABQ4D1N2</accession>
<evidence type="ECO:0000256" key="2">
    <source>
        <dbReference type="ARBA" id="ARBA00023015"/>
    </source>
</evidence>
<comment type="similarity">
    <text evidence="1">Belongs to the sigma-70 factor family. ECF subfamily.</text>
</comment>
<evidence type="ECO:0000256" key="5">
    <source>
        <dbReference type="ARBA" id="ARBA00023163"/>
    </source>
</evidence>